<sequence>MPPFSASEGSRARPSLGTAPIETEAIPWQRAEISTSLPDLDLLIDRVCGHRATERAGSVSGDEPEQPTDQVAHGVGGLPSGSTLEIVGPPASGKTFLCISIAVKERLDALLRKNLDSSNDPLNRIRDGECRRNLSNLDRLRALSFDCHWERSCTDVEQVLIFDTEGSLSPERVVSFAESAIDSLLADQRFQRPSGFDQDGLFRAVLSGIHISRITSPHELIAALSCCLPPPNNEDAMSCRRGAYEDDLDCYKEANNGPDDYEYAKAFLPGRTSIIIIDTLSYLFRAPSTSARERSLRNASLEKIRSMEDSAGADGRGQAGVTCSIMGMETWRIILFRAGGLGHRFAQLFSPGCSSIDDVPAPRKDPSSQRWIPFDVS</sequence>
<protein>
    <submittedName>
        <fullName evidence="1">Uncharacterized protein</fullName>
    </submittedName>
</protein>
<proteinExistence type="predicted"/>
<evidence type="ECO:0000313" key="2">
    <source>
        <dbReference type="Proteomes" id="UP000245626"/>
    </source>
</evidence>
<gene>
    <name evidence="1" type="ORF">IE53DRAFT_362168</name>
</gene>
<evidence type="ECO:0000313" key="1">
    <source>
        <dbReference type="EMBL" id="PWN50698.1"/>
    </source>
</evidence>
<dbReference type="EMBL" id="KZ819906">
    <property type="protein sequence ID" value="PWN50698.1"/>
    <property type="molecule type" value="Genomic_DNA"/>
</dbReference>
<organism evidence="1 2">
    <name type="scientific">Violaceomyces palustris</name>
    <dbReference type="NCBI Taxonomy" id="1673888"/>
    <lineage>
        <taxon>Eukaryota</taxon>
        <taxon>Fungi</taxon>
        <taxon>Dikarya</taxon>
        <taxon>Basidiomycota</taxon>
        <taxon>Ustilaginomycotina</taxon>
        <taxon>Ustilaginomycetes</taxon>
        <taxon>Violaceomycetales</taxon>
        <taxon>Violaceomycetaceae</taxon>
        <taxon>Violaceomyces</taxon>
    </lineage>
</organism>
<reference evidence="1 2" key="1">
    <citation type="journal article" date="2018" name="Mol. Biol. Evol.">
        <title>Broad Genomic Sampling Reveals a Smut Pathogenic Ancestry of the Fungal Clade Ustilaginomycotina.</title>
        <authorList>
            <person name="Kijpornyongpan T."/>
            <person name="Mondo S.J."/>
            <person name="Barry K."/>
            <person name="Sandor L."/>
            <person name="Lee J."/>
            <person name="Lipzen A."/>
            <person name="Pangilinan J."/>
            <person name="LaButti K."/>
            <person name="Hainaut M."/>
            <person name="Henrissat B."/>
            <person name="Grigoriev I.V."/>
            <person name="Spatafora J.W."/>
            <person name="Aime M.C."/>
        </authorList>
    </citation>
    <scope>NUCLEOTIDE SEQUENCE [LARGE SCALE GENOMIC DNA]</scope>
    <source>
        <strain evidence="1 2">SA 807</strain>
    </source>
</reference>
<accession>A0ACD0NXZ2</accession>
<dbReference type="Proteomes" id="UP000245626">
    <property type="component" value="Unassembled WGS sequence"/>
</dbReference>
<keyword evidence="2" id="KW-1185">Reference proteome</keyword>
<name>A0ACD0NXZ2_9BASI</name>